<protein>
    <submittedName>
        <fullName evidence="10">Uncharacterized protein</fullName>
    </submittedName>
</protein>
<evidence type="ECO:0000256" key="1">
    <source>
        <dbReference type="ARBA" id="ARBA00004123"/>
    </source>
</evidence>
<keyword evidence="11" id="KW-1185">Reference proteome</keyword>
<sequence length="452" mass="50258">MARFQEFEVRKDKRAAAADVGHEDHLMNPLNSGVANLPVEERVPKARKPYTISKQREKWTEDEHKLFLESLQLHGRAWRRIQEHIGSKTAVQIRSHAQKFFSKVTRESSGEGNGVAAALQIRIPPPRPKRKPTHPYPRKLVNSPGKDALVLRQLDKPELQLQSLYEQENVSPKSVLTGAQAGSETLASDSVRSPTSSVDVKESCHAPRIAAVEVATQLPPYKVANSDTVSNHEACGISESPVLRLFGKRVVGNDLHHQPKSKTENEQKAADMELDESAETPTSGTRRLFSHSAAEANTMSSWPTDTNQFMYYLPRGKVLFVPSDCQFFSYNNESVACSVLNPQAKQKHQHQPSQAADFRFPSREGFCSESITTSSGMPGTSTQNSDSVESMQVTNNKEDEVIPVPGSRKCVNQTSDCLRGFVPYKKCTAESERVQSKTSGEEADREMTRLCL</sequence>
<feature type="region of interest" description="Disordered" evidence="6">
    <location>
        <begin position="431"/>
        <end position="452"/>
    </location>
</feature>
<dbReference type="InterPro" id="IPR017884">
    <property type="entry name" value="SANT_dom"/>
</dbReference>
<dbReference type="SUPFAM" id="SSF46689">
    <property type="entry name" value="Homeodomain-like"/>
    <property type="match status" value="1"/>
</dbReference>
<dbReference type="NCBIfam" id="TIGR01557">
    <property type="entry name" value="myb_SHAQKYF"/>
    <property type="match status" value="1"/>
</dbReference>
<comment type="subcellular location">
    <subcellularLocation>
        <location evidence="1">Nucleus</location>
    </subcellularLocation>
</comment>
<feature type="region of interest" description="Disordered" evidence="6">
    <location>
        <begin position="254"/>
        <end position="288"/>
    </location>
</feature>
<accession>A0AAV5CVX5</accession>
<dbReference type="PANTHER" id="PTHR12802:SF171">
    <property type="entry name" value="OS04G0583900 PROTEIN"/>
    <property type="match status" value="1"/>
</dbReference>
<feature type="region of interest" description="Disordered" evidence="6">
    <location>
        <begin position="181"/>
        <end position="202"/>
    </location>
</feature>
<dbReference type="InterPro" id="IPR017930">
    <property type="entry name" value="Myb_dom"/>
</dbReference>
<gene>
    <name evidence="10" type="primary">ga19250</name>
    <name evidence="10" type="ORF">PR202_ga19250</name>
</gene>
<dbReference type="Proteomes" id="UP001054889">
    <property type="component" value="Unassembled WGS sequence"/>
</dbReference>
<evidence type="ECO:0000259" key="8">
    <source>
        <dbReference type="PROSITE" id="PS51293"/>
    </source>
</evidence>
<evidence type="ECO:0000313" key="11">
    <source>
        <dbReference type="Proteomes" id="UP001054889"/>
    </source>
</evidence>
<dbReference type="PROSITE" id="PS50090">
    <property type="entry name" value="MYB_LIKE"/>
    <property type="match status" value="1"/>
</dbReference>
<keyword evidence="2" id="KW-0805">Transcription regulation</keyword>
<evidence type="ECO:0000256" key="5">
    <source>
        <dbReference type="ARBA" id="ARBA00023242"/>
    </source>
</evidence>
<name>A0AAV5CVX5_ELECO</name>
<dbReference type="FunFam" id="1.10.10.60:FF:000023">
    <property type="entry name" value="protein REVEILLE 6 isoform X1"/>
    <property type="match status" value="1"/>
</dbReference>
<keyword evidence="4" id="KW-0804">Transcription</keyword>
<feature type="region of interest" description="Disordered" evidence="6">
    <location>
        <begin position="369"/>
        <end position="391"/>
    </location>
</feature>
<dbReference type="AlphaFoldDB" id="A0AAV5CVX5"/>
<dbReference type="GO" id="GO:0005634">
    <property type="term" value="C:nucleus"/>
    <property type="evidence" value="ECO:0007669"/>
    <property type="project" value="UniProtKB-SubCell"/>
</dbReference>
<dbReference type="SMART" id="SM00717">
    <property type="entry name" value="SANT"/>
    <property type="match status" value="1"/>
</dbReference>
<keyword evidence="5" id="KW-0539">Nucleus</keyword>
<dbReference type="EMBL" id="BQKI01000009">
    <property type="protein sequence ID" value="GJN01945.1"/>
    <property type="molecule type" value="Genomic_DNA"/>
</dbReference>
<organism evidence="10 11">
    <name type="scientific">Eleusine coracana subsp. coracana</name>
    <dbReference type="NCBI Taxonomy" id="191504"/>
    <lineage>
        <taxon>Eukaryota</taxon>
        <taxon>Viridiplantae</taxon>
        <taxon>Streptophyta</taxon>
        <taxon>Embryophyta</taxon>
        <taxon>Tracheophyta</taxon>
        <taxon>Spermatophyta</taxon>
        <taxon>Magnoliopsida</taxon>
        <taxon>Liliopsida</taxon>
        <taxon>Poales</taxon>
        <taxon>Poaceae</taxon>
        <taxon>PACMAD clade</taxon>
        <taxon>Chloridoideae</taxon>
        <taxon>Cynodonteae</taxon>
        <taxon>Eleusininae</taxon>
        <taxon>Eleusine</taxon>
    </lineage>
</organism>
<feature type="region of interest" description="Disordered" evidence="6">
    <location>
        <begin position="105"/>
        <end position="144"/>
    </location>
</feature>
<dbReference type="PROSITE" id="PS51294">
    <property type="entry name" value="HTH_MYB"/>
    <property type="match status" value="1"/>
</dbReference>
<dbReference type="GO" id="GO:0003677">
    <property type="term" value="F:DNA binding"/>
    <property type="evidence" value="ECO:0007669"/>
    <property type="project" value="UniProtKB-KW"/>
</dbReference>
<feature type="compositionally biased region" description="Basic and acidic residues" evidence="6">
    <location>
        <begin position="254"/>
        <end position="271"/>
    </location>
</feature>
<dbReference type="CDD" id="cd00167">
    <property type="entry name" value="SANT"/>
    <property type="match status" value="1"/>
</dbReference>
<proteinExistence type="predicted"/>
<comment type="caution">
    <text evidence="10">The sequence shown here is derived from an EMBL/GenBank/DDBJ whole genome shotgun (WGS) entry which is preliminary data.</text>
</comment>
<dbReference type="PROSITE" id="PS51293">
    <property type="entry name" value="SANT"/>
    <property type="match status" value="1"/>
</dbReference>
<evidence type="ECO:0000256" key="6">
    <source>
        <dbReference type="SAM" id="MobiDB-lite"/>
    </source>
</evidence>
<feature type="compositionally biased region" description="Basic residues" evidence="6">
    <location>
        <begin position="127"/>
        <end position="137"/>
    </location>
</feature>
<dbReference type="GO" id="GO:0010468">
    <property type="term" value="P:regulation of gene expression"/>
    <property type="evidence" value="ECO:0007669"/>
    <property type="project" value="UniProtKB-ARBA"/>
</dbReference>
<feature type="domain" description="SANT" evidence="8">
    <location>
        <begin position="54"/>
        <end position="105"/>
    </location>
</feature>
<feature type="compositionally biased region" description="Polar residues" evidence="6">
    <location>
        <begin position="181"/>
        <end position="198"/>
    </location>
</feature>
<evidence type="ECO:0000313" key="10">
    <source>
        <dbReference type="EMBL" id="GJN01945.1"/>
    </source>
</evidence>
<reference evidence="10" key="2">
    <citation type="submission" date="2021-12" db="EMBL/GenBank/DDBJ databases">
        <title>Resequencing data analysis of finger millet.</title>
        <authorList>
            <person name="Hatakeyama M."/>
            <person name="Aluri S."/>
            <person name="Balachadran M.T."/>
            <person name="Sivarajan S.R."/>
            <person name="Poveda L."/>
            <person name="Shimizu-Inatsugi R."/>
            <person name="Schlapbach R."/>
            <person name="Sreeman S.M."/>
            <person name="Shimizu K.K."/>
        </authorList>
    </citation>
    <scope>NUCLEOTIDE SEQUENCE</scope>
</reference>
<reference evidence="10" key="1">
    <citation type="journal article" date="2018" name="DNA Res.">
        <title>Multiple hybrid de novo genome assembly of finger millet, an orphan allotetraploid crop.</title>
        <authorList>
            <person name="Hatakeyama M."/>
            <person name="Aluri S."/>
            <person name="Balachadran M.T."/>
            <person name="Sivarajan S.R."/>
            <person name="Patrignani A."/>
            <person name="Gruter S."/>
            <person name="Poveda L."/>
            <person name="Shimizu-Inatsugi R."/>
            <person name="Baeten J."/>
            <person name="Francoijs K.J."/>
            <person name="Nataraja K.N."/>
            <person name="Reddy Y.A.N."/>
            <person name="Phadnis S."/>
            <person name="Ravikumar R.L."/>
            <person name="Schlapbach R."/>
            <person name="Sreeman S.M."/>
            <person name="Shimizu K.K."/>
        </authorList>
    </citation>
    <scope>NUCLEOTIDE SEQUENCE</scope>
</reference>
<evidence type="ECO:0000256" key="4">
    <source>
        <dbReference type="ARBA" id="ARBA00023163"/>
    </source>
</evidence>
<dbReference type="PANTHER" id="PTHR12802">
    <property type="entry name" value="SWI/SNF COMPLEX-RELATED"/>
    <property type="match status" value="1"/>
</dbReference>
<keyword evidence="3" id="KW-0238">DNA-binding</keyword>
<dbReference type="Gene3D" id="1.10.10.60">
    <property type="entry name" value="Homeodomain-like"/>
    <property type="match status" value="1"/>
</dbReference>
<dbReference type="InterPro" id="IPR006447">
    <property type="entry name" value="Myb_dom_plants"/>
</dbReference>
<dbReference type="InterPro" id="IPR009057">
    <property type="entry name" value="Homeodomain-like_sf"/>
</dbReference>
<evidence type="ECO:0000259" key="7">
    <source>
        <dbReference type="PROSITE" id="PS50090"/>
    </source>
</evidence>
<evidence type="ECO:0000256" key="3">
    <source>
        <dbReference type="ARBA" id="ARBA00023125"/>
    </source>
</evidence>
<feature type="domain" description="HTH myb-type" evidence="9">
    <location>
        <begin position="51"/>
        <end position="105"/>
    </location>
</feature>
<feature type="domain" description="Myb-like" evidence="7">
    <location>
        <begin position="51"/>
        <end position="101"/>
    </location>
</feature>
<dbReference type="Pfam" id="PF00249">
    <property type="entry name" value="Myb_DNA-binding"/>
    <property type="match status" value="1"/>
</dbReference>
<evidence type="ECO:0000256" key="2">
    <source>
        <dbReference type="ARBA" id="ARBA00023015"/>
    </source>
</evidence>
<evidence type="ECO:0000259" key="9">
    <source>
        <dbReference type="PROSITE" id="PS51294"/>
    </source>
</evidence>
<dbReference type="InterPro" id="IPR001005">
    <property type="entry name" value="SANT/Myb"/>
</dbReference>